<name>A0A6C0GUY6_9BACT</name>
<evidence type="ECO:0000256" key="4">
    <source>
        <dbReference type="ARBA" id="ARBA00023136"/>
    </source>
</evidence>
<organism evidence="6 7">
    <name type="scientific">Rhodocytophaga rosea</name>
    <dbReference type="NCBI Taxonomy" id="2704465"/>
    <lineage>
        <taxon>Bacteria</taxon>
        <taxon>Pseudomonadati</taxon>
        <taxon>Bacteroidota</taxon>
        <taxon>Cytophagia</taxon>
        <taxon>Cytophagales</taxon>
        <taxon>Rhodocytophagaceae</taxon>
        <taxon>Rhodocytophaga</taxon>
    </lineage>
</organism>
<comment type="subcellular location">
    <subcellularLocation>
        <location evidence="1">Membrane</location>
        <topology evidence="1">Multi-pass membrane protein</topology>
    </subcellularLocation>
</comment>
<feature type="transmembrane region" description="Helical" evidence="5">
    <location>
        <begin position="200"/>
        <end position="222"/>
    </location>
</feature>
<sequence>MALYAALACLAAVLIMLAMGYRSEVGPVIIVFFVLLAIGVRKYPAIKGFSYTISIFAAVTVAMFYPSYFVEVNGFQLKTLIVPLLQIIMFGMGTAMSLEDFAGVVKMPKAVLVGLICQFSIMPGLGFTLANVFDFPPEIAAGIILIGCAPSGLASNVMSFLANANLALSVTITAMATLLAPLMTPLLMKLLAGEFVQVEVWAMMWDIVKMVIIPIGAGLLFNKLLSGKAKWLDDAMPLVSMIGIAFIITIITAAGRESLLSIGLTLILVVFIHNTFGYFLGYWFSRLVGLDERSCRTVAIEVGMQNGGLASAIALQMGKVATVGLAPAIFGPLMNITGSSLATWWRGKPIPGENALPVQEPTVVTPKQEKIKQP</sequence>
<feature type="transmembrane region" description="Helical" evidence="5">
    <location>
        <begin position="80"/>
        <end position="98"/>
    </location>
</feature>
<gene>
    <name evidence="6" type="ORF">GXP67_15735</name>
</gene>
<keyword evidence="3 5" id="KW-1133">Transmembrane helix</keyword>
<protein>
    <submittedName>
        <fullName evidence="6">Bile acid:sodium symporter family protein</fullName>
    </submittedName>
</protein>
<evidence type="ECO:0000256" key="1">
    <source>
        <dbReference type="ARBA" id="ARBA00004141"/>
    </source>
</evidence>
<keyword evidence="4 5" id="KW-0472">Membrane</keyword>
<dbReference type="EMBL" id="CP048222">
    <property type="protein sequence ID" value="QHT72038.1"/>
    <property type="molecule type" value="Genomic_DNA"/>
</dbReference>
<feature type="transmembrane region" description="Helical" evidence="5">
    <location>
        <begin position="166"/>
        <end position="188"/>
    </location>
</feature>
<dbReference type="AlphaFoldDB" id="A0A6C0GUY6"/>
<feature type="transmembrane region" description="Helical" evidence="5">
    <location>
        <begin position="260"/>
        <end position="284"/>
    </location>
</feature>
<feature type="transmembrane region" description="Helical" evidence="5">
    <location>
        <begin position="139"/>
        <end position="159"/>
    </location>
</feature>
<dbReference type="Proteomes" id="UP000480178">
    <property type="component" value="Chromosome"/>
</dbReference>
<reference evidence="6 7" key="1">
    <citation type="submission" date="2020-01" db="EMBL/GenBank/DDBJ databases">
        <authorList>
            <person name="Kim M.K."/>
        </authorList>
    </citation>
    <scope>NUCLEOTIDE SEQUENCE [LARGE SCALE GENOMIC DNA]</scope>
    <source>
        <strain evidence="6 7">172606-1</strain>
    </source>
</reference>
<feature type="transmembrane region" description="Helical" evidence="5">
    <location>
        <begin position="28"/>
        <end position="44"/>
    </location>
</feature>
<dbReference type="InterPro" id="IPR038770">
    <property type="entry name" value="Na+/solute_symporter_sf"/>
</dbReference>
<keyword evidence="7" id="KW-1185">Reference proteome</keyword>
<dbReference type="Gene3D" id="1.20.1530.20">
    <property type="match status" value="1"/>
</dbReference>
<evidence type="ECO:0000256" key="5">
    <source>
        <dbReference type="SAM" id="Phobius"/>
    </source>
</evidence>
<accession>A0A6C0GUY6</accession>
<dbReference type="InterPro" id="IPR004710">
    <property type="entry name" value="Bilac:Na_transpt"/>
</dbReference>
<feature type="transmembrane region" description="Helical" evidence="5">
    <location>
        <begin position="110"/>
        <end position="133"/>
    </location>
</feature>
<keyword evidence="2 5" id="KW-0812">Transmembrane</keyword>
<evidence type="ECO:0000313" key="7">
    <source>
        <dbReference type="Proteomes" id="UP000480178"/>
    </source>
</evidence>
<evidence type="ECO:0000256" key="2">
    <source>
        <dbReference type="ARBA" id="ARBA00022692"/>
    </source>
</evidence>
<dbReference type="InterPro" id="IPR002657">
    <property type="entry name" value="BilAc:Na_symport/Acr3"/>
</dbReference>
<evidence type="ECO:0000256" key="3">
    <source>
        <dbReference type="ARBA" id="ARBA00022989"/>
    </source>
</evidence>
<dbReference type="KEGG" id="rhoz:GXP67_15735"/>
<feature type="transmembrane region" description="Helical" evidence="5">
    <location>
        <begin position="234"/>
        <end position="254"/>
    </location>
</feature>
<evidence type="ECO:0000313" key="6">
    <source>
        <dbReference type="EMBL" id="QHT72038.1"/>
    </source>
</evidence>
<proteinExistence type="predicted"/>
<feature type="transmembrane region" description="Helical" evidence="5">
    <location>
        <begin position="51"/>
        <end position="68"/>
    </location>
</feature>
<dbReference type="GO" id="GO:0016020">
    <property type="term" value="C:membrane"/>
    <property type="evidence" value="ECO:0007669"/>
    <property type="project" value="UniProtKB-SubCell"/>
</dbReference>
<dbReference type="Pfam" id="PF01758">
    <property type="entry name" value="SBF"/>
    <property type="match status" value="1"/>
</dbReference>
<dbReference type="PANTHER" id="PTHR10361:SF28">
    <property type="entry name" value="P3 PROTEIN-RELATED"/>
    <property type="match status" value="1"/>
</dbReference>
<dbReference type="PANTHER" id="PTHR10361">
    <property type="entry name" value="SODIUM-BILE ACID COTRANSPORTER"/>
    <property type="match status" value="1"/>
</dbReference>